<gene>
    <name evidence="2" type="ORF">PR048_018331</name>
</gene>
<comment type="caution">
    <text evidence="2">The sequence shown here is derived from an EMBL/GenBank/DDBJ whole genome shotgun (WGS) entry which is preliminary data.</text>
</comment>
<sequence>MLNPLLEFLLPTKVRQLFSEVEQLLKLLMTSPASSCEADRSFSTLRRLKTYLRNTTTQKRLN</sequence>
<feature type="domain" description="HAT C-terminal dimerisation" evidence="1">
    <location>
        <begin position="13"/>
        <end position="62"/>
    </location>
</feature>
<evidence type="ECO:0000313" key="3">
    <source>
        <dbReference type="Proteomes" id="UP001159363"/>
    </source>
</evidence>
<dbReference type="InterPro" id="IPR008906">
    <property type="entry name" value="HATC_C_dom"/>
</dbReference>
<protein>
    <recommendedName>
        <fullName evidence="1">HAT C-terminal dimerisation domain-containing protein</fullName>
    </recommendedName>
</protein>
<evidence type="ECO:0000313" key="2">
    <source>
        <dbReference type="EMBL" id="KAJ8881845.1"/>
    </source>
</evidence>
<keyword evidence="3" id="KW-1185">Reference proteome</keyword>
<proteinExistence type="predicted"/>
<evidence type="ECO:0000259" key="1">
    <source>
        <dbReference type="Pfam" id="PF05699"/>
    </source>
</evidence>
<dbReference type="EMBL" id="JARBHB010000006">
    <property type="protein sequence ID" value="KAJ8881845.1"/>
    <property type="molecule type" value="Genomic_DNA"/>
</dbReference>
<name>A0ABQ9HC75_9NEOP</name>
<accession>A0ABQ9HC75</accession>
<organism evidence="2 3">
    <name type="scientific">Dryococelus australis</name>
    <dbReference type="NCBI Taxonomy" id="614101"/>
    <lineage>
        <taxon>Eukaryota</taxon>
        <taxon>Metazoa</taxon>
        <taxon>Ecdysozoa</taxon>
        <taxon>Arthropoda</taxon>
        <taxon>Hexapoda</taxon>
        <taxon>Insecta</taxon>
        <taxon>Pterygota</taxon>
        <taxon>Neoptera</taxon>
        <taxon>Polyneoptera</taxon>
        <taxon>Phasmatodea</taxon>
        <taxon>Verophasmatodea</taxon>
        <taxon>Anareolatae</taxon>
        <taxon>Phasmatidae</taxon>
        <taxon>Eurycanthinae</taxon>
        <taxon>Dryococelus</taxon>
    </lineage>
</organism>
<dbReference type="Proteomes" id="UP001159363">
    <property type="component" value="Chromosome 5"/>
</dbReference>
<reference evidence="2 3" key="1">
    <citation type="submission" date="2023-02" db="EMBL/GenBank/DDBJ databases">
        <title>LHISI_Scaffold_Assembly.</title>
        <authorList>
            <person name="Stuart O.P."/>
            <person name="Cleave R."/>
            <person name="Magrath M.J.L."/>
            <person name="Mikheyev A.S."/>
        </authorList>
    </citation>
    <scope>NUCLEOTIDE SEQUENCE [LARGE SCALE GENOMIC DNA]</scope>
    <source>
        <strain evidence="2">Daus_M_001</strain>
        <tissue evidence="2">Leg muscle</tissue>
    </source>
</reference>
<dbReference type="Pfam" id="PF05699">
    <property type="entry name" value="Dimer_Tnp_hAT"/>
    <property type="match status" value="1"/>
</dbReference>